<comment type="caution">
    <text evidence="2">The sequence shown here is derived from an EMBL/GenBank/DDBJ whole genome shotgun (WGS) entry which is preliminary data.</text>
</comment>
<accession>A0A1E5PHQ9</accession>
<reference evidence="2 3" key="1">
    <citation type="submission" date="2016-08" db="EMBL/GenBank/DDBJ databases">
        <title>Complete genome sequence of Streptomyces agglomeratus strain 6-3-2, a novel anti-MRSA actinomycete isolated from Wuli of Tebit, China.</title>
        <authorList>
            <person name="Chen X."/>
        </authorList>
    </citation>
    <scope>NUCLEOTIDE SEQUENCE [LARGE SCALE GENOMIC DNA]</scope>
    <source>
        <strain evidence="2 3">6-3-2</strain>
    </source>
</reference>
<evidence type="ECO:0000259" key="1">
    <source>
        <dbReference type="Pfam" id="PF12770"/>
    </source>
</evidence>
<name>A0A1E5PHQ9_9ACTN</name>
<keyword evidence="3" id="KW-1185">Reference proteome</keyword>
<dbReference type="InterPro" id="IPR024983">
    <property type="entry name" value="CHAT_dom"/>
</dbReference>
<evidence type="ECO:0000313" key="2">
    <source>
        <dbReference type="EMBL" id="OEJ29071.1"/>
    </source>
</evidence>
<dbReference type="EMBL" id="MEHJ01000001">
    <property type="protein sequence ID" value="OEJ29071.1"/>
    <property type="molecule type" value="Genomic_DNA"/>
</dbReference>
<organism evidence="2 3">
    <name type="scientific">Streptomyces agglomeratus</name>
    <dbReference type="NCBI Taxonomy" id="285458"/>
    <lineage>
        <taxon>Bacteria</taxon>
        <taxon>Bacillati</taxon>
        <taxon>Actinomycetota</taxon>
        <taxon>Actinomycetes</taxon>
        <taxon>Kitasatosporales</taxon>
        <taxon>Streptomycetaceae</taxon>
        <taxon>Streptomyces</taxon>
    </lineage>
</organism>
<dbReference type="Pfam" id="PF12770">
    <property type="entry name" value="CHAT"/>
    <property type="match status" value="1"/>
</dbReference>
<protein>
    <recommendedName>
        <fullName evidence="1">CHAT domain-containing protein</fullName>
    </recommendedName>
</protein>
<gene>
    <name evidence="2" type="ORF">AS594_36345</name>
</gene>
<sequence>MAILSQLARSGASVLFDVLFGGEDERVEIFRGYLAMMLAGEGLRIRFDSHDLHLPWTMLCLRPQHLADAPLSAGTSELDALFSLFLGHRHQIEHTGDAYQRLWLPMPEPGPVAVSLNHDTRIGLKTCAPAVAFTLGEGTRCEIRTTYNDLVRDLGKADFDEQLMYFWGHGGFEPNGSEAAQLVIRLSDEIPFDGHTVREVRSEHRRTGIFHPFVLLNACQAGHTAGDADRAFLGRVLVEHGAQGVLGPQIDMPQAFAAEYAREFVRRFLRGGPDDTAGRIAYDLSRHFTAEFRNPLGFAYALHCGMDARVRLPERTDQYA</sequence>
<dbReference type="Proteomes" id="UP000095759">
    <property type="component" value="Unassembled WGS sequence"/>
</dbReference>
<dbReference type="AlphaFoldDB" id="A0A1E5PHQ9"/>
<feature type="domain" description="CHAT" evidence="1">
    <location>
        <begin position="159"/>
        <end position="277"/>
    </location>
</feature>
<evidence type="ECO:0000313" key="3">
    <source>
        <dbReference type="Proteomes" id="UP000095759"/>
    </source>
</evidence>
<proteinExistence type="predicted"/>